<dbReference type="EMBL" id="JBHTJV010000003">
    <property type="protein sequence ID" value="MFD0915945.1"/>
    <property type="molecule type" value="Genomic_DNA"/>
</dbReference>
<organism evidence="2 3">
    <name type="scientific">Pseudahrensia aquimaris</name>
    <dbReference type="NCBI Taxonomy" id="744461"/>
    <lineage>
        <taxon>Bacteria</taxon>
        <taxon>Pseudomonadati</taxon>
        <taxon>Pseudomonadota</taxon>
        <taxon>Alphaproteobacteria</taxon>
        <taxon>Hyphomicrobiales</taxon>
        <taxon>Ahrensiaceae</taxon>
        <taxon>Pseudahrensia</taxon>
    </lineage>
</organism>
<evidence type="ECO:0008006" key="4">
    <source>
        <dbReference type="Google" id="ProtNLM"/>
    </source>
</evidence>
<feature type="transmembrane region" description="Helical" evidence="1">
    <location>
        <begin position="28"/>
        <end position="47"/>
    </location>
</feature>
<name>A0ABW3FF93_9HYPH</name>
<dbReference type="Proteomes" id="UP001597101">
    <property type="component" value="Unassembled WGS sequence"/>
</dbReference>
<reference evidence="3" key="1">
    <citation type="journal article" date="2019" name="Int. J. Syst. Evol. Microbiol.">
        <title>The Global Catalogue of Microorganisms (GCM) 10K type strain sequencing project: providing services to taxonomists for standard genome sequencing and annotation.</title>
        <authorList>
            <consortium name="The Broad Institute Genomics Platform"/>
            <consortium name="The Broad Institute Genome Sequencing Center for Infectious Disease"/>
            <person name="Wu L."/>
            <person name="Ma J."/>
        </authorList>
    </citation>
    <scope>NUCLEOTIDE SEQUENCE [LARGE SCALE GENOMIC DNA]</scope>
    <source>
        <strain evidence="3">CCUG 60023</strain>
    </source>
</reference>
<accession>A0ABW3FF93</accession>
<keyword evidence="3" id="KW-1185">Reference proteome</keyword>
<keyword evidence="1" id="KW-0812">Transmembrane</keyword>
<keyword evidence="1" id="KW-0472">Membrane</keyword>
<protein>
    <recommendedName>
        <fullName evidence="4">CoxF protein</fullName>
    </recommendedName>
</protein>
<sequence length="63" mass="6808">MTETKKPAPLEMVTLSEKQVAARRKRSIAIAACLGFMVVAFYGATVVKLGPEVANKPMNTVNE</sequence>
<evidence type="ECO:0000313" key="3">
    <source>
        <dbReference type="Proteomes" id="UP001597101"/>
    </source>
</evidence>
<evidence type="ECO:0000313" key="2">
    <source>
        <dbReference type="EMBL" id="MFD0915945.1"/>
    </source>
</evidence>
<keyword evidence="1" id="KW-1133">Transmembrane helix</keyword>
<proteinExistence type="predicted"/>
<comment type="caution">
    <text evidence="2">The sequence shown here is derived from an EMBL/GenBank/DDBJ whole genome shotgun (WGS) entry which is preliminary data.</text>
</comment>
<evidence type="ECO:0000256" key="1">
    <source>
        <dbReference type="SAM" id="Phobius"/>
    </source>
</evidence>
<gene>
    <name evidence="2" type="ORF">ACFQ14_05955</name>
</gene>
<dbReference type="RefSeq" id="WP_377211785.1">
    <property type="nucleotide sequence ID" value="NZ_JBHTJV010000003.1"/>
</dbReference>